<sequence>MCIIERKYVNVITHLNKTPNSINFLTKSLKANSSESAVLSTINLAQSKKKFTKIPIRTFAITLNMNS</sequence>
<accession>A0A8S9ZVB6</accession>
<protein>
    <submittedName>
        <fullName evidence="1">Uncharacterized protein</fullName>
    </submittedName>
</protein>
<dbReference type="AlphaFoldDB" id="A0A8S9ZVB6"/>
<name>A0A8S9ZVB6_9BILA</name>
<evidence type="ECO:0000313" key="2">
    <source>
        <dbReference type="Proteomes" id="UP000605970"/>
    </source>
</evidence>
<gene>
    <name evidence="1" type="ORF">Mgra_00003329</name>
</gene>
<comment type="caution">
    <text evidence="1">The sequence shown here is derived from an EMBL/GenBank/DDBJ whole genome shotgun (WGS) entry which is preliminary data.</text>
</comment>
<evidence type="ECO:0000313" key="1">
    <source>
        <dbReference type="EMBL" id="KAF7637158.1"/>
    </source>
</evidence>
<proteinExistence type="predicted"/>
<dbReference type="EMBL" id="JABEBT010000022">
    <property type="protein sequence ID" value="KAF7637158.1"/>
    <property type="molecule type" value="Genomic_DNA"/>
</dbReference>
<dbReference type="Proteomes" id="UP000605970">
    <property type="component" value="Unassembled WGS sequence"/>
</dbReference>
<reference evidence="1" key="1">
    <citation type="journal article" date="2020" name="Ecol. Evol.">
        <title>Genome structure and content of the rice root-knot nematode (Meloidogyne graminicola).</title>
        <authorList>
            <person name="Phan N.T."/>
            <person name="Danchin E.G.J."/>
            <person name="Klopp C."/>
            <person name="Perfus-Barbeoch L."/>
            <person name="Kozlowski D.K."/>
            <person name="Koutsovoulos G.D."/>
            <person name="Lopez-Roques C."/>
            <person name="Bouchez O."/>
            <person name="Zahm M."/>
            <person name="Besnard G."/>
            <person name="Bellafiore S."/>
        </authorList>
    </citation>
    <scope>NUCLEOTIDE SEQUENCE</scope>
    <source>
        <strain evidence="1">VN-18</strain>
    </source>
</reference>
<keyword evidence="2" id="KW-1185">Reference proteome</keyword>
<organism evidence="1 2">
    <name type="scientific">Meloidogyne graminicola</name>
    <dbReference type="NCBI Taxonomy" id="189291"/>
    <lineage>
        <taxon>Eukaryota</taxon>
        <taxon>Metazoa</taxon>
        <taxon>Ecdysozoa</taxon>
        <taxon>Nematoda</taxon>
        <taxon>Chromadorea</taxon>
        <taxon>Rhabditida</taxon>
        <taxon>Tylenchina</taxon>
        <taxon>Tylenchomorpha</taxon>
        <taxon>Tylenchoidea</taxon>
        <taxon>Meloidogynidae</taxon>
        <taxon>Meloidogyninae</taxon>
        <taxon>Meloidogyne</taxon>
    </lineage>
</organism>